<evidence type="ECO:0000313" key="2">
    <source>
        <dbReference type="EMBL" id="SNV37700.1"/>
    </source>
</evidence>
<organism evidence="2 3">
    <name type="scientific">Streptococcus acidominimus</name>
    <dbReference type="NCBI Taxonomy" id="1326"/>
    <lineage>
        <taxon>Bacteria</taxon>
        <taxon>Bacillati</taxon>
        <taxon>Bacillota</taxon>
        <taxon>Bacilli</taxon>
        <taxon>Lactobacillales</taxon>
        <taxon>Streptococcaceae</taxon>
        <taxon>Streptococcus</taxon>
    </lineage>
</organism>
<dbReference type="AlphaFoldDB" id="A0A239WUA6"/>
<protein>
    <submittedName>
        <fullName evidence="2">Membrane protein</fullName>
    </submittedName>
</protein>
<evidence type="ECO:0000313" key="3">
    <source>
        <dbReference type="Proteomes" id="UP000215144"/>
    </source>
</evidence>
<feature type="transmembrane region" description="Helical" evidence="1">
    <location>
        <begin position="117"/>
        <end position="139"/>
    </location>
</feature>
<keyword evidence="1" id="KW-1133">Transmembrane helix</keyword>
<gene>
    <name evidence="2" type="ORF">SAMEA4504048_00715</name>
</gene>
<dbReference type="PANTHER" id="PTHR40078:SF1">
    <property type="entry name" value="INTEGRAL MEMBRANE PROTEIN"/>
    <property type="match status" value="1"/>
</dbReference>
<accession>A0A239WUA6</accession>
<evidence type="ECO:0000256" key="1">
    <source>
        <dbReference type="SAM" id="Phobius"/>
    </source>
</evidence>
<dbReference type="KEGG" id="saco:SAME_00715"/>
<dbReference type="Proteomes" id="UP000215144">
    <property type="component" value="Chromosome 1"/>
</dbReference>
<keyword evidence="1" id="KW-0472">Membrane</keyword>
<dbReference type="RefSeq" id="WP_017769546.1">
    <property type="nucleotide sequence ID" value="NZ_LT906454.1"/>
</dbReference>
<dbReference type="InterPro" id="IPR038750">
    <property type="entry name" value="YczE/YyaS-like"/>
</dbReference>
<feature type="transmembrane region" description="Helical" evidence="1">
    <location>
        <begin position="176"/>
        <end position="200"/>
    </location>
</feature>
<reference evidence="2 3" key="1">
    <citation type="submission" date="2017-06" db="EMBL/GenBank/DDBJ databases">
        <authorList>
            <consortium name="Pathogen Informatics"/>
        </authorList>
    </citation>
    <scope>NUCLEOTIDE SEQUENCE [LARGE SCALE GENOMIC DNA]</scope>
    <source>
        <strain evidence="2 3">NCTC11291</strain>
    </source>
</reference>
<dbReference type="PANTHER" id="PTHR40078">
    <property type="entry name" value="INTEGRAL MEMBRANE PROTEIN-RELATED"/>
    <property type="match status" value="1"/>
</dbReference>
<keyword evidence="1" id="KW-0812">Transmembrane</keyword>
<sequence>MLKSKVIPIMPWTASSFWDLNPKSLLVLVFGLILFGLGEACLVLANLGSTPWTVLSQGLSAQLGVPLGMMTFIISGMALLSWIPIKVRPGIGTLLNMVIIAWVLGSMVEAFDSPKTLLARCLLTILGIFLVGLASAIYLTCHLGSGPRDGLMVGLCQVTGLRVSVVRTAIEVTVSLLGWLLGGTLGLGTVLFAIGVGWAMQLSLDGLISLFGDSKV</sequence>
<proteinExistence type="predicted"/>
<feature type="transmembrane region" description="Helical" evidence="1">
    <location>
        <begin position="94"/>
        <end position="111"/>
    </location>
</feature>
<dbReference type="OrthoDB" id="154912at2"/>
<feature type="transmembrane region" description="Helical" evidence="1">
    <location>
        <begin position="61"/>
        <end position="82"/>
    </location>
</feature>
<dbReference type="Pfam" id="PF19700">
    <property type="entry name" value="DUF6198"/>
    <property type="match status" value="1"/>
</dbReference>
<name>A0A239WUA6_STRAI</name>
<dbReference type="EMBL" id="LT906454">
    <property type="protein sequence ID" value="SNV37700.1"/>
    <property type="molecule type" value="Genomic_DNA"/>
</dbReference>